<dbReference type="Proteomes" id="UP000544134">
    <property type="component" value="Unassembled WGS sequence"/>
</dbReference>
<dbReference type="RefSeq" id="WP_169488499.1">
    <property type="nucleotide sequence ID" value="NZ_JABBGJ010000032.1"/>
</dbReference>
<keyword evidence="5" id="KW-1185">Reference proteome</keyword>
<comment type="cofactor">
    <cofactor evidence="1">
        <name>Zn(2+)</name>
        <dbReference type="ChEBI" id="CHEBI:29105"/>
    </cofactor>
    <text evidence="1">Binds 1 zinc ion per subunit.</text>
</comment>
<dbReference type="Pfam" id="PF07364">
    <property type="entry name" value="DUF1485"/>
    <property type="match status" value="1"/>
</dbReference>
<evidence type="ECO:0000313" key="5">
    <source>
        <dbReference type="Proteomes" id="UP000544134"/>
    </source>
</evidence>
<dbReference type="GO" id="GO:0046872">
    <property type="term" value="F:metal ion binding"/>
    <property type="evidence" value="ECO:0007669"/>
    <property type="project" value="UniProtKB-KW"/>
</dbReference>
<evidence type="ECO:0000256" key="1">
    <source>
        <dbReference type="PIRNR" id="PIRNR012702"/>
    </source>
</evidence>
<dbReference type="InterPro" id="IPR015995">
    <property type="entry name" value="MlrC_N"/>
</dbReference>
<feature type="domain" description="Microcystin LR degradation protein MlrC N-terminal" evidence="3">
    <location>
        <begin position="6"/>
        <end position="296"/>
    </location>
</feature>
<dbReference type="GO" id="GO:0006508">
    <property type="term" value="P:proteolysis"/>
    <property type="evidence" value="ECO:0007669"/>
    <property type="project" value="UniProtKB-KW"/>
</dbReference>
<sequence length="503" mass="53202">MHTPKRIVFCGFQHETNTFAPTQADLLAFEHGGGWPGLVSGDAVFEAIAGRNIPAAGFIDAARSAGHTLLPTVWCAASPSAHVTEAAYEHIAGEILAGVEAALPVDAVYLDLHGAMVTTHFDDGEGELLRRVRALVGDAVPVVGSLDLHANVTAQMLDRADALVAYRTYPHVDMARTGKRAFALLEKRWSSGSRAALAIRRLPFLVPICWQCTDMQPAARLYALLEEIEAADSADLSFATGFPAADFSECSPVIWAYANDSAVAEAAVDELARAANDAEAEFAGTLYSPDDAVRYAIEQSRAGRRPIVVADGQDNPGAGANSDTTGVLRALIRQDAQQAAIGLIVDPAAAEAIHERQVGETIRLSLGGHSGIPGDAPYEDEFLIEAISDGKIDATGPYYAGFHLDVGPAACLRHGGVRIVVASFKVQMADQALFRLVGIEPATQAILVVKSAVHFRADFAPIAAEIIVCAAPGSMPMRLEQLPWSKLPVGMRLGAKGQAFEPG</sequence>
<accession>A0A848IH01</accession>
<evidence type="ECO:0000313" key="4">
    <source>
        <dbReference type="EMBL" id="NMM01668.1"/>
    </source>
</evidence>
<evidence type="ECO:0000259" key="3">
    <source>
        <dbReference type="Pfam" id="PF07364"/>
    </source>
</evidence>
<dbReference type="PIRSF" id="PIRSF012702">
    <property type="entry name" value="UCP012702"/>
    <property type="match status" value="1"/>
</dbReference>
<dbReference type="Pfam" id="PF07171">
    <property type="entry name" value="MlrC_C"/>
    <property type="match status" value="1"/>
</dbReference>
<dbReference type="InterPro" id="IPR010799">
    <property type="entry name" value="MlrC_C"/>
</dbReference>
<keyword evidence="1" id="KW-0645">Protease</keyword>
<keyword evidence="1" id="KW-0482">Metalloprotease</keyword>
<evidence type="ECO:0000259" key="2">
    <source>
        <dbReference type="Pfam" id="PF07171"/>
    </source>
</evidence>
<gene>
    <name evidence="4" type="ORF">HHL24_27480</name>
</gene>
<proteinExistence type="inferred from homology"/>
<dbReference type="EMBL" id="JABBGJ010000032">
    <property type="protein sequence ID" value="NMM01668.1"/>
    <property type="molecule type" value="Genomic_DNA"/>
</dbReference>
<comment type="caution">
    <text evidence="4">The sequence shown here is derived from an EMBL/GenBank/DDBJ whole genome shotgun (WGS) entry which is preliminary data.</text>
</comment>
<name>A0A848IH01_9BURK</name>
<comment type="function">
    <text evidence="1">Involved in peptidolytic degradation of cyclic heptapeptide hepatotoxin microcystin (MC).</text>
</comment>
<keyword evidence="1" id="KW-0479">Metal-binding</keyword>
<comment type="similarity">
    <text evidence="1">Belongs to the peptidase M81 family.</text>
</comment>
<protein>
    <recommendedName>
        <fullName evidence="1">Microcystinase C</fullName>
        <shortName evidence="1">MlrC</shortName>
    </recommendedName>
</protein>
<dbReference type="InterPro" id="IPR009197">
    <property type="entry name" value="MlrC"/>
</dbReference>
<feature type="domain" description="Microcystin LR degradation protein MlrC C-terminal" evidence="2">
    <location>
        <begin position="309"/>
        <end position="485"/>
    </location>
</feature>
<keyword evidence="1" id="KW-0378">Hydrolase</keyword>
<organism evidence="4 5">
    <name type="scientific">Paraburkholderia polaris</name>
    <dbReference type="NCBI Taxonomy" id="2728848"/>
    <lineage>
        <taxon>Bacteria</taxon>
        <taxon>Pseudomonadati</taxon>
        <taxon>Pseudomonadota</taxon>
        <taxon>Betaproteobacteria</taxon>
        <taxon>Burkholderiales</taxon>
        <taxon>Burkholderiaceae</taxon>
        <taxon>Paraburkholderia</taxon>
    </lineage>
</organism>
<reference evidence="4 5" key="1">
    <citation type="submission" date="2020-04" db="EMBL/GenBank/DDBJ databases">
        <title>Paraburkholderia sp. RP-4-7 isolated from soil.</title>
        <authorList>
            <person name="Dahal R.H."/>
        </authorList>
    </citation>
    <scope>NUCLEOTIDE SEQUENCE [LARGE SCALE GENOMIC DNA]</scope>
    <source>
        <strain evidence="4 5">RP-4-7</strain>
    </source>
</reference>
<dbReference type="GO" id="GO:0008237">
    <property type="term" value="F:metallopeptidase activity"/>
    <property type="evidence" value="ECO:0007669"/>
    <property type="project" value="UniProtKB-KW"/>
</dbReference>
<dbReference type="AlphaFoldDB" id="A0A848IH01"/>